<feature type="transmembrane region" description="Helical" evidence="1">
    <location>
        <begin position="27"/>
        <end position="44"/>
    </location>
</feature>
<keyword evidence="3" id="KW-1185">Reference proteome</keyword>
<sequence length="410" mass="41957">MGVWRGTTAGELGTATPPFVAAWSPRLDPAAVLAIVLLPSAAILAPRLRAARVAPVAFAAASFAAALALGLAVGAMRSGSDGWAHVFELGPGGSFEAANEYLPGIPTLRWGVANYLDRFAETVPSQPVNVAGHPPGPLLLLRALGIDGAGGLATLCIVAAAACAPLTYLLARAAEAGPEGTARTAALLVVLAPIVLLDGVTSFDAVYAAMGAGAAVLLLQRRGWLIGLGALGFALATLFSWALLGIGAAVGLLRWRRDGWRSALAVATACGVAVLVGNAVLAVGWGYDPIGTLRATEGVYRHSLARVRPYWFWVLGSPVAWGAMLGLPVIAATVRGALRGSAVAVAIVAVVAIAALAGFTKAETERIWLIFVPLACVAAAEALPDRRLRGVLVALALQTLVVQALFDTVW</sequence>
<name>H0E0V7_9ACTN</name>
<dbReference type="AlphaFoldDB" id="H0E0V7"/>
<feature type="transmembrane region" description="Helical" evidence="1">
    <location>
        <begin position="149"/>
        <end position="173"/>
    </location>
</feature>
<protein>
    <submittedName>
        <fullName evidence="2">Integral membrane protein</fullName>
    </submittedName>
</protein>
<feature type="transmembrane region" description="Helical" evidence="1">
    <location>
        <begin position="185"/>
        <end position="218"/>
    </location>
</feature>
<comment type="caution">
    <text evidence="2">The sequence shown here is derived from an EMBL/GenBank/DDBJ whole genome shotgun (WGS) entry which is preliminary data.</text>
</comment>
<keyword evidence="1" id="KW-1133">Transmembrane helix</keyword>
<dbReference type="Proteomes" id="UP000005143">
    <property type="component" value="Unassembled WGS sequence"/>
</dbReference>
<evidence type="ECO:0000313" key="3">
    <source>
        <dbReference type="Proteomes" id="UP000005143"/>
    </source>
</evidence>
<feature type="transmembrane region" description="Helical" evidence="1">
    <location>
        <begin position="224"/>
        <end position="252"/>
    </location>
</feature>
<keyword evidence="1" id="KW-0472">Membrane</keyword>
<feature type="transmembrane region" description="Helical" evidence="1">
    <location>
        <begin position="310"/>
        <end position="330"/>
    </location>
</feature>
<reference evidence="2 3" key="1">
    <citation type="journal article" date="2013" name="Biodegradation">
        <title>Quantitative proteomic analysis of ibuprofen-degrading Patulibacter sp. strain I11.</title>
        <authorList>
            <person name="Almeida B."/>
            <person name="Kjeldal H."/>
            <person name="Lolas I."/>
            <person name="Knudsen A.D."/>
            <person name="Carvalho G."/>
            <person name="Nielsen K.L."/>
            <person name="Barreto Crespo M.T."/>
            <person name="Stensballe A."/>
            <person name="Nielsen J.L."/>
        </authorList>
    </citation>
    <scope>NUCLEOTIDE SEQUENCE [LARGE SCALE GENOMIC DNA]</scope>
    <source>
        <strain evidence="2 3">I11</strain>
    </source>
</reference>
<evidence type="ECO:0000313" key="2">
    <source>
        <dbReference type="EMBL" id="EHN12721.1"/>
    </source>
</evidence>
<feature type="transmembrane region" description="Helical" evidence="1">
    <location>
        <begin position="342"/>
        <end position="360"/>
    </location>
</feature>
<organism evidence="2 3">
    <name type="scientific">Patulibacter medicamentivorans</name>
    <dbReference type="NCBI Taxonomy" id="1097667"/>
    <lineage>
        <taxon>Bacteria</taxon>
        <taxon>Bacillati</taxon>
        <taxon>Actinomycetota</taxon>
        <taxon>Thermoleophilia</taxon>
        <taxon>Solirubrobacterales</taxon>
        <taxon>Patulibacteraceae</taxon>
        <taxon>Patulibacter</taxon>
    </lineage>
</organism>
<keyword evidence="1" id="KW-0812">Transmembrane</keyword>
<gene>
    <name evidence="2" type="ORF">PAI11_04150</name>
</gene>
<proteinExistence type="predicted"/>
<dbReference type="EMBL" id="AGUD01000012">
    <property type="protein sequence ID" value="EHN12721.1"/>
    <property type="molecule type" value="Genomic_DNA"/>
</dbReference>
<accession>H0E0V7</accession>
<feature type="transmembrane region" description="Helical" evidence="1">
    <location>
        <begin position="264"/>
        <end position="287"/>
    </location>
</feature>
<evidence type="ECO:0000256" key="1">
    <source>
        <dbReference type="SAM" id="Phobius"/>
    </source>
</evidence>
<feature type="transmembrane region" description="Helical" evidence="1">
    <location>
        <begin position="56"/>
        <end position="76"/>
    </location>
</feature>